<organism evidence="7 8">
    <name type="scientific">Seminavis robusta</name>
    <dbReference type="NCBI Taxonomy" id="568900"/>
    <lineage>
        <taxon>Eukaryota</taxon>
        <taxon>Sar</taxon>
        <taxon>Stramenopiles</taxon>
        <taxon>Ochrophyta</taxon>
        <taxon>Bacillariophyta</taxon>
        <taxon>Bacillariophyceae</taxon>
        <taxon>Bacillariophycidae</taxon>
        <taxon>Naviculales</taxon>
        <taxon>Naviculaceae</taxon>
        <taxon>Seminavis</taxon>
    </lineage>
</organism>
<keyword evidence="5" id="KW-0812">Transmembrane</keyword>
<dbReference type="EC" id="2.4.1.-" evidence="5"/>
<keyword evidence="5" id="KW-0472">Membrane</keyword>
<evidence type="ECO:0000313" key="7">
    <source>
        <dbReference type="EMBL" id="CAB9506257.1"/>
    </source>
</evidence>
<accession>A0A9N8DPA0</accession>
<comment type="similarity">
    <text evidence="2 5">Belongs to the glycosyltransferase 10 family.</text>
</comment>
<evidence type="ECO:0000313" key="8">
    <source>
        <dbReference type="Proteomes" id="UP001153069"/>
    </source>
</evidence>
<evidence type="ECO:0000256" key="4">
    <source>
        <dbReference type="ARBA" id="ARBA00022679"/>
    </source>
</evidence>
<keyword evidence="8" id="KW-1185">Reference proteome</keyword>
<dbReference type="PANTHER" id="PTHR11929:SF194">
    <property type="entry name" value="ALPHA-(1,3)-FUCOSYLTRANSFERASE 10"/>
    <property type="match status" value="1"/>
</dbReference>
<gene>
    <name evidence="7" type="ORF">SEMRO_260_G101570.1</name>
</gene>
<feature type="domain" description="Fucosyltransferase C-terminal" evidence="6">
    <location>
        <begin position="242"/>
        <end position="383"/>
    </location>
</feature>
<dbReference type="GO" id="GO:0046920">
    <property type="term" value="F:alpha-(1-&gt;3)-fucosyltransferase activity"/>
    <property type="evidence" value="ECO:0007669"/>
    <property type="project" value="TreeGrafter"/>
</dbReference>
<dbReference type="AlphaFoldDB" id="A0A9N8DPA0"/>
<proteinExistence type="inferred from homology"/>
<dbReference type="SUPFAM" id="SSF53756">
    <property type="entry name" value="UDP-Glycosyltransferase/glycogen phosphorylase"/>
    <property type="match status" value="1"/>
</dbReference>
<evidence type="ECO:0000256" key="3">
    <source>
        <dbReference type="ARBA" id="ARBA00022676"/>
    </source>
</evidence>
<dbReference type="EMBL" id="CAICTM010000259">
    <property type="protein sequence ID" value="CAB9506257.1"/>
    <property type="molecule type" value="Genomic_DNA"/>
</dbReference>
<keyword evidence="5" id="KW-0333">Golgi apparatus</keyword>
<evidence type="ECO:0000256" key="5">
    <source>
        <dbReference type="RuleBase" id="RU003832"/>
    </source>
</evidence>
<keyword evidence="4 5" id="KW-0808">Transferase</keyword>
<comment type="pathway">
    <text evidence="1">Protein modification; protein glycosylation.</text>
</comment>
<dbReference type="PANTHER" id="PTHR11929">
    <property type="entry name" value="ALPHA- 1,3 -FUCOSYLTRANSFERASE"/>
    <property type="match status" value="1"/>
</dbReference>
<comment type="caution">
    <text evidence="7">The sequence shown here is derived from an EMBL/GenBank/DDBJ whole genome shotgun (WGS) entry which is preliminary data.</text>
</comment>
<dbReference type="Proteomes" id="UP001153069">
    <property type="component" value="Unassembled WGS sequence"/>
</dbReference>
<dbReference type="InterPro" id="IPR001503">
    <property type="entry name" value="Glyco_trans_10"/>
</dbReference>
<keyword evidence="3 5" id="KW-0328">Glycosyltransferase</keyword>
<dbReference type="GO" id="GO:0032580">
    <property type="term" value="C:Golgi cisterna membrane"/>
    <property type="evidence" value="ECO:0007669"/>
    <property type="project" value="UniProtKB-SubCell"/>
</dbReference>
<protein>
    <recommendedName>
        <fullName evidence="5">Fucosyltransferase</fullName>
        <ecNumber evidence="5">2.4.1.-</ecNumber>
    </recommendedName>
</protein>
<name>A0A9N8DPA0_9STRA</name>
<dbReference type="Gene3D" id="3.40.50.11660">
    <property type="entry name" value="Glycosyl transferase family 10, C-terminal domain"/>
    <property type="match status" value="1"/>
</dbReference>
<dbReference type="OrthoDB" id="41604at2759"/>
<dbReference type="Pfam" id="PF00852">
    <property type="entry name" value="Glyco_transf_10"/>
    <property type="match status" value="1"/>
</dbReference>
<evidence type="ECO:0000256" key="1">
    <source>
        <dbReference type="ARBA" id="ARBA00004922"/>
    </source>
</evidence>
<evidence type="ECO:0000256" key="2">
    <source>
        <dbReference type="ARBA" id="ARBA00008919"/>
    </source>
</evidence>
<dbReference type="InterPro" id="IPR038577">
    <property type="entry name" value="GT10-like_C_sf"/>
</dbReference>
<evidence type="ECO:0000259" key="6">
    <source>
        <dbReference type="Pfam" id="PF00852"/>
    </source>
</evidence>
<sequence>MMEAPTSSSRRRRTANALLILAWICLSLWLTELSVALVRSVYQTPACSHDHDDTASAVERTIHTTTYLRNDTGTSTAADPLVVSRLAHANVTVIPIRRRIYTCGYEEPPKVAANTIFSDFEHGGGLHTWLYKKIREPLQPQDVLVYGMHKKCGWIGKKSSTELLKNFPGKILYMNGESWGNIQDWSPTTNERLYQLGPYIEQQVWQQHTMQLYFLVMAFFMLPEEKQQWILDPALKPHNTGRHNAVAYFTSNCVPFRQEAATAIAKVIPVHYTRGCPLEEVENTVKHTRKDDQDANGGPFTNDALFHNYTFCLVMENKNYPGYITEKILNAFLGGCIPIYYGTTEIFDIFHKDSFVFYDIDNPQPALQQLARLQSSQRAYRRMLHKSPILASPSVIEEYFSLSDDIGGGKLKQRIRDMMDIRDD</sequence>
<reference evidence="7" key="1">
    <citation type="submission" date="2020-06" db="EMBL/GenBank/DDBJ databases">
        <authorList>
            <consortium name="Plant Systems Biology data submission"/>
        </authorList>
    </citation>
    <scope>NUCLEOTIDE SEQUENCE</scope>
    <source>
        <strain evidence="7">D6</strain>
    </source>
</reference>
<dbReference type="InterPro" id="IPR055270">
    <property type="entry name" value="Glyco_tran_10_C"/>
</dbReference>
<comment type="subcellular location">
    <subcellularLocation>
        <location evidence="5">Golgi apparatus</location>
        <location evidence="5">Golgi stack membrane</location>
        <topology evidence="5">Single-pass type II membrane protein</topology>
    </subcellularLocation>
</comment>